<feature type="chain" id="PRO_5046912868" evidence="1">
    <location>
        <begin position="23"/>
        <end position="190"/>
    </location>
</feature>
<protein>
    <submittedName>
        <fullName evidence="2">Toxin-antitoxin system YwqK family antitoxin</fullName>
    </submittedName>
</protein>
<comment type="caution">
    <text evidence="2">The sequence shown here is derived from an EMBL/GenBank/DDBJ whole genome shotgun (WGS) entry which is preliminary data.</text>
</comment>
<gene>
    <name evidence="2" type="ORF">ACFSTE_21685</name>
</gene>
<dbReference type="Pfam" id="PF07661">
    <property type="entry name" value="MORN_2"/>
    <property type="match status" value="4"/>
</dbReference>
<evidence type="ECO:0000313" key="2">
    <source>
        <dbReference type="EMBL" id="MFD2593464.1"/>
    </source>
</evidence>
<feature type="signal peptide" evidence="1">
    <location>
        <begin position="1"/>
        <end position="22"/>
    </location>
</feature>
<dbReference type="Proteomes" id="UP001597459">
    <property type="component" value="Unassembled WGS sequence"/>
</dbReference>
<sequence length="190" mass="22279">MKKLIKSVIILMHLFLVIQANAQEVQKNSSQSTRTHISLNNEEQKRVLKKFYYKNGTLKEEREVLHGKLDGSWKFYYSSGKLKKEGRFKNNKANGIWKRYKEDGSLAYIERYINGVEEGEWKAFYPNGTLRVIGSFSQGKRQGEWAVYTKEGYLDRKITFKDDRIKNEIRIARQQKTTSSSSYNMISTLD</sequence>
<reference evidence="3" key="1">
    <citation type="journal article" date="2019" name="Int. J. Syst. Evol. Microbiol.">
        <title>The Global Catalogue of Microorganisms (GCM) 10K type strain sequencing project: providing services to taxonomists for standard genome sequencing and annotation.</title>
        <authorList>
            <consortium name="The Broad Institute Genomics Platform"/>
            <consortium name="The Broad Institute Genome Sequencing Center for Infectious Disease"/>
            <person name="Wu L."/>
            <person name="Ma J."/>
        </authorList>
    </citation>
    <scope>NUCLEOTIDE SEQUENCE [LARGE SCALE GENOMIC DNA]</scope>
    <source>
        <strain evidence="3">KCTC 42423</strain>
    </source>
</reference>
<dbReference type="Gene3D" id="2.20.110.10">
    <property type="entry name" value="Histone H3 K4-specific methyltransferase SET7/9 N-terminal domain"/>
    <property type="match status" value="2"/>
</dbReference>
<proteinExistence type="predicted"/>
<keyword evidence="1" id="KW-0732">Signal</keyword>
<accession>A0ABW5NEM6</accession>
<evidence type="ECO:0000256" key="1">
    <source>
        <dbReference type="SAM" id="SignalP"/>
    </source>
</evidence>
<dbReference type="SUPFAM" id="SSF82185">
    <property type="entry name" value="Histone H3 K4-specific methyltransferase SET7/9 N-terminal domain"/>
    <property type="match status" value="1"/>
</dbReference>
<keyword evidence="3" id="KW-1185">Reference proteome</keyword>
<organism evidence="2 3">
    <name type="scientific">Aquimarina hainanensis</name>
    <dbReference type="NCBI Taxonomy" id="1578017"/>
    <lineage>
        <taxon>Bacteria</taxon>
        <taxon>Pseudomonadati</taxon>
        <taxon>Bacteroidota</taxon>
        <taxon>Flavobacteriia</taxon>
        <taxon>Flavobacteriales</taxon>
        <taxon>Flavobacteriaceae</taxon>
        <taxon>Aquimarina</taxon>
    </lineage>
</organism>
<evidence type="ECO:0000313" key="3">
    <source>
        <dbReference type="Proteomes" id="UP001597459"/>
    </source>
</evidence>
<name>A0ABW5NEM6_9FLAO</name>
<dbReference type="EMBL" id="JBHULX010000048">
    <property type="protein sequence ID" value="MFD2593464.1"/>
    <property type="molecule type" value="Genomic_DNA"/>
</dbReference>
<dbReference type="InterPro" id="IPR011652">
    <property type="entry name" value="MORN_2"/>
</dbReference>
<dbReference type="RefSeq" id="WP_176030821.1">
    <property type="nucleotide sequence ID" value="NZ_JBHSJV010000001.1"/>
</dbReference>